<proteinExistence type="predicted"/>
<dbReference type="PaxDb" id="243159-AFE_0290"/>
<name>B7J433_ACIF2</name>
<organism evidence="1 2">
    <name type="scientific">Acidithiobacillus ferrooxidans (strain ATCC 23270 / DSM 14882 / CIP 104768 / NCIMB 8455)</name>
    <name type="common">Ferrobacillus ferrooxidans (strain ATCC 23270)</name>
    <dbReference type="NCBI Taxonomy" id="243159"/>
    <lineage>
        <taxon>Bacteria</taxon>
        <taxon>Pseudomonadati</taxon>
        <taxon>Pseudomonadota</taxon>
        <taxon>Acidithiobacillia</taxon>
        <taxon>Acidithiobacillales</taxon>
        <taxon>Acidithiobacillaceae</taxon>
        <taxon>Acidithiobacillus</taxon>
    </lineage>
</organism>
<dbReference type="Proteomes" id="UP000001362">
    <property type="component" value="Chromosome"/>
</dbReference>
<sequence length="37" mass="4053">MDRCHGHYSSAKIAAIMPCHAGGLKREFLGVVMKSIH</sequence>
<evidence type="ECO:0000313" key="1">
    <source>
        <dbReference type="EMBL" id="ACK79130.1"/>
    </source>
</evidence>
<dbReference type="EMBL" id="CP001219">
    <property type="protein sequence ID" value="ACK79130.1"/>
    <property type="molecule type" value="Genomic_DNA"/>
</dbReference>
<dbReference type="AlphaFoldDB" id="B7J433"/>
<protein>
    <submittedName>
        <fullName evidence="1">Uncharacterized protein</fullName>
    </submittedName>
</protein>
<gene>
    <name evidence="1" type="ordered locus">AFE_0290</name>
</gene>
<dbReference type="KEGG" id="afr:AFE_0290"/>
<keyword evidence="2" id="KW-1185">Reference proteome</keyword>
<reference evidence="1 2" key="1">
    <citation type="journal article" date="2008" name="BMC Genomics">
        <title>Acidithiobacillus ferrooxidans metabolism: from genome sequence to industrial applications.</title>
        <authorList>
            <person name="Valdes J."/>
            <person name="Pedroso I."/>
            <person name="Quatrini R."/>
            <person name="Dodson R.J."/>
            <person name="Tettelin H."/>
            <person name="Blake R.II."/>
            <person name="Eisen J.A."/>
            <person name="Holmes D.S."/>
        </authorList>
    </citation>
    <scope>NUCLEOTIDE SEQUENCE [LARGE SCALE GENOMIC DNA]</scope>
    <source>
        <strain evidence="2">ATCC 23270 / DSM 14882 / CIP 104768 / NCIMB 8455</strain>
    </source>
</reference>
<dbReference type="HOGENOM" id="CLU_3338943_0_0_6"/>
<evidence type="ECO:0000313" key="2">
    <source>
        <dbReference type="Proteomes" id="UP000001362"/>
    </source>
</evidence>
<accession>B7J433</accession>